<feature type="domain" description="Glycoside hydrolase family 3 N-terminal" evidence="6">
    <location>
        <begin position="29"/>
        <end position="351"/>
    </location>
</feature>
<keyword evidence="5" id="KW-0326">Glycosidase</keyword>
<dbReference type="RefSeq" id="WP_108031837.1">
    <property type="nucleotide sequence ID" value="NZ_QAOM01000004.1"/>
</dbReference>
<dbReference type="PRINTS" id="PR00133">
    <property type="entry name" value="GLHYDRLASE3"/>
</dbReference>
<proteinExistence type="inferred from homology"/>
<dbReference type="Pfam" id="PF00933">
    <property type="entry name" value="Glyco_hydro_3"/>
    <property type="match status" value="1"/>
</dbReference>
<dbReference type="AlphaFoldDB" id="A0A2T5INF3"/>
<dbReference type="Gene3D" id="3.40.50.1700">
    <property type="entry name" value="Glycoside hydrolase family 3 C-terminal domain"/>
    <property type="match status" value="1"/>
</dbReference>
<evidence type="ECO:0000313" key="7">
    <source>
        <dbReference type="EMBL" id="PTQ85366.1"/>
    </source>
</evidence>
<dbReference type="PANTHER" id="PTHR30480:SF13">
    <property type="entry name" value="BETA-HEXOSAMINIDASE"/>
    <property type="match status" value="1"/>
</dbReference>
<keyword evidence="8" id="KW-1185">Reference proteome</keyword>
<evidence type="ECO:0000256" key="2">
    <source>
        <dbReference type="ARBA" id="ARBA00005336"/>
    </source>
</evidence>
<dbReference type="InterPro" id="IPR050226">
    <property type="entry name" value="NagZ_Beta-hexosaminidase"/>
</dbReference>
<dbReference type="GO" id="GO:0004563">
    <property type="term" value="F:beta-N-acetylhexosaminidase activity"/>
    <property type="evidence" value="ECO:0007669"/>
    <property type="project" value="UniProtKB-EC"/>
</dbReference>
<dbReference type="InterPro" id="IPR036881">
    <property type="entry name" value="Glyco_hydro_3_C_sf"/>
</dbReference>
<dbReference type="InterPro" id="IPR036962">
    <property type="entry name" value="Glyco_hydro_3_N_sf"/>
</dbReference>
<evidence type="ECO:0000259" key="6">
    <source>
        <dbReference type="Pfam" id="PF00933"/>
    </source>
</evidence>
<evidence type="ECO:0000313" key="8">
    <source>
        <dbReference type="Proteomes" id="UP000244161"/>
    </source>
</evidence>
<dbReference type="InterPro" id="IPR017853">
    <property type="entry name" value="GH"/>
</dbReference>
<organism evidence="7 8">
    <name type="scientific">Trichococcus patagoniensis</name>
    <dbReference type="NCBI Taxonomy" id="382641"/>
    <lineage>
        <taxon>Bacteria</taxon>
        <taxon>Bacillati</taxon>
        <taxon>Bacillota</taxon>
        <taxon>Bacilli</taxon>
        <taxon>Lactobacillales</taxon>
        <taxon>Carnobacteriaceae</taxon>
        <taxon>Trichococcus</taxon>
    </lineage>
</organism>
<reference evidence="7 8" key="1">
    <citation type="submission" date="2018-04" db="EMBL/GenBank/DDBJ databases">
        <title>Genomic Encyclopedia of Archaeal and Bacterial Type Strains, Phase II (KMG-II): from individual species to whole genera.</title>
        <authorList>
            <person name="Goeker M."/>
        </authorList>
    </citation>
    <scope>NUCLEOTIDE SEQUENCE [LARGE SCALE GENOMIC DNA]</scope>
    <source>
        <strain evidence="7 8">DSM 18806</strain>
    </source>
</reference>
<evidence type="ECO:0000256" key="1">
    <source>
        <dbReference type="ARBA" id="ARBA00001231"/>
    </source>
</evidence>
<dbReference type="InterPro" id="IPR001764">
    <property type="entry name" value="Glyco_hydro_3_N"/>
</dbReference>
<dbReference type="Gene3D" id="3.20.20.300">
    <property type="entry name" value="Glycoside hydrolase, family 3, N-terminal domain"/>
    <property type="match status" value="1"/>
</dbReference>
<dbReference type="EC" id="3.2.1.52" evidence="3"/>
<comment type="similarity">
    <text evidence="2">Belongs to the glycosyl hydrolase 3 family.</text>
</comment>
<gene>
    <name evidence="7" type="ORF">C8U37_1043</name>
</gene>
<keyword evidence="4" id="KW-0378">Hydrolase</keyword>
<evidence type="ECO:0000256" key="3">
    <source>
        <dbReference type="ARBA" id="ARBA00012663"/>
    </source>
</evidence>
<dbReference type="GO" id="GO:0005975">
    <property type="term" value="P:carbohydrate metabolic process"/>
    <property type="evidence" value="ECO:0007669"/>
    <property type="project" value="InterPro"/>
</dbReference>
<name>A0A2T5INF3_9LACT</name>
<dbReference type="PANTHER" id="PTHR30480">
    <property type="entry name" value="BETA-HEXOSAMINIDASE-RELATED"/>
    <property type="match status" value="1"/>
</dbReference>
<sequence length="575" mass="63815">MVDLRKKPYYLSEEAVQWVEDTIKGMTEEEKIGQLFIGMIRGMNEEQIQQQIEDYTKIYHLGGIRYMNMPPEALYQQNTLLQAKSKLPLLIAANAEAGGNGAVGQGTPVATGAAIAAADSENLAYQVGKIGSKEAAAIGCNWNFSPIVDLTTNWRNTVVQTRAYNDNPDDVIRYSRAYLKGTEEENLITCIKHFPGDGTEENDQHLMMGVNDLEKDEWMRTFGKVFQTLIDDGVMTVMAGHIALPSWQRALSVEPLADKDIKPATLSNELITGLLKEKMGFNGLVVTDASHMVGLTSSATRGELVPGTIAAGCDMFLFMDNPAEDFGYMLEGYRNGIITEERLEDALMRILGLKAKKNLHKKQAEGTLMPPKEGLSVISSTEHKEIARQAADAYITLVKDSQSMLPLTIQKHRRIQLIFIEGDGMVVAGKAMGTDSSKTKKTLIEGLQKKGFEVEELVATDILTAQKLSAGQMREQYDAVLVVLDVVSFVMVNSVRIKWPTPVQQPWYVKEVPTAFISLNLTNHLIDLTMSRTYINAHMDHDSAVEMLIEKLVGNSAFKGRSNENVWCGRWDTKL</sequence>
<dbReference type="EMBL" id="QAOM01000004">
    <property type="protein sequence ID" value="PTQ85366.1"/>
    <property type="molecule type" value="Genomic_DNA"/>
</dbReference>
<accession>A0A2T5INF3</accession>
<dbReference type="GO" id="GO:0009254">
    <property type="term" value="P:peptidoglycan turnover"/>
    <property type="evidence" value="ECO:0007669"/>
    <property type="project" value="TreeGrafter"/>
</dbReference>
<evidence type="ECO:0000256" key="4">
    <source>
        <dbReference type="ARBA" id="ARBA00022801"/>
    </source>
</evidence>
<comment type="catalytic activity">
    <reaction evidence="1">
        <text>Hydrolysis of terminal non-reducing N-acetyl-D-hexosamine residues in N-acetyl-beta-D-hexosaminides.</text>
        <dbReference type="EC" id="3.2.1.52"/>
    </reaction>
</comment>
<dbReference type="SUPFAM" id="SSF51445">
    <property type="entry name" value="(Trans)glycosidases"/>
    <property type="match status" value="1"/>
</dbReference>
<evidence type="ECO:0000256" key="5">
    <source>
        <dbReference type="ARBA" id="ARBA00023295"/>
    </source>
</evidence>
<dbReference type="OrthoDB" id="9805821at2"/>
<dbReference type="Proteomes" id="UP000244161">
    <property type="component" value="Unassembled WGS sequence"/>
</dbReference>
<comment type="caution">
    <text evidence="7">The sequence shown here is derived from an EMBL/GenBank/DDBJ whole genome shotgun (WGS) entry which is preliminary data.</text>
</comment>
<protein>
    <recommendedName>
        <fullName evidence="3">beta-N-acetylhexosaminidase</fullName>
        <ecNumber evidence="3">3.2.1.52</ecNumber>
    </recommendedName>
</protein>